<dbReference type="EMBL" id="KE647223">
    <property type="protein sequence ID" value="EQB60852.1"/>
    <property type="molecule type" value="Genomic_DNA"/>
</dbReference>
<gene>
    <name evidence="1" type="ORF">NAPIS_ORF01575</name>
</gene>
<evidence type="ECO:0000313" key="1">
    <source>
        <dbReference type="EMBL" id="EQB60852.1"/>
    </source>
</evidence>
<dbReference type="Proteomes" id="UP000053780">
    <property type="component" value="Unassembled WGS sequence"/>
</dbReference>
<reference evidence="1 2" key="1">
    <citation type="journal article" date="2013" name="BMC Genomics">
        <title>Genome sequencing and comparative genomics of honey bee microsporidia, Nosema apis reveal novel insights into host-parasite interactions.</title>
        <authorList>
            <person name="Chen Yp."/>
            <person name="Pettis J.S."/>
            <person name="Zhao Y."/>
            <person name="Liu X."/>
            <person name="Tallon L.J."/>
            <person name="Sadzewicz L.D."/>
            <person name="Li R."/>
            <person name="Zheng H."/>
            <person name="Huang S."/>
            <person name="Zhang X."/>
            <person name="Hamilton M.C."/>
            <person name="Pernal S.F."/>
            <person name="Melathopoulos A.P."/>
            <person name="Yan X."/>
            <person name="Evans J.D."/>
        </authorList>
    </citation>
    <scope>NUCLEOTIDE SEQUENCE [LARGE SCALE GENOMIC DNA]</scope>
    <source>
        <strain evidence="1 2">BRL 01</strain>
    </source>
</reference>
<dbReference type="AlphaFoldDB" id="T0KZZ5"/>
<protein>
    <submittedName>
        <fullName evidence="1">Uncharacterized protein</fullName>
    </submittedName>
</protein>
<name>T0KZZ5_9MICR</name>
<accession>T0KZZ5</accession>
<organism evidence="1 2">
    <name type="scientific">Vairimorpha apis BRL 01</name>
    <dbReference type="NCBI Taxonomy" id="1037528"/>
    <lineage>
        <taxon>Eukaryota</taxon>
        <taxon>Fungi</taxon>
        <taxon>Fungi incertae sedis</taxon>
        <taxon>Microsporidia</taxon>
        <taxon>Nosematidae</taxon>
        <taxon>Vairimorpha</taxon>
    </lineage>
</organism>
<sequence>MMRLTWSVKDTDIKFSEEINIIEDVKSHDMIKWFGKFGKICSANEWTLEQYTLILKGLLTDESLTDEMFKGDLTKIRERILSITYESKRSYIWREKPQRLNKRTFVTLMII</sequence>
<evidence type="ECO:0000313" key="2">
    <source>
        <dbReference type="Proteomes" id="UP000053780"/>
    </source>
</evidence>
<proteinExistence type="predicted"/>
<keyword evidence="2" id="KW-1185">Reference proteome</keyword>
<dbReference type="VEuPathDB" id="MicrosporidiaDB:NAPIS_ORF01575"/>
<dbReference type="HOGENOM" id="CLU_2159100_0_0_1"/>